<evidence type="ECO:0000256" key="11">
    <source>
        <dbReference type="HAMAP-Rule" id="MF_00848"/>
    </source>
</evidence>
<dbReference type="EMBL" id="SLWY01000006">
    <property type="protein sequence ID" value="TCO82022.1"/>
    <property type="molecule type" value="Genomic_DNA"/>
</dbReference>
<dbReference type="Gene3D" id="1.10.287.380">
    <property type="entry name" value="Valyl-tRNA synthetase, C-terminal domain"/>
    <property type="match status" value="1"/>
</dbReference>
<dbReference type="InterPro" id="IPR037118">
    <property type="entry name" value="Val-tRNA_synth_C_sf"/>
</dbReference>
<evidence type="ECO:0000256" key="4">
    <source>
        <dbReference type="ARBA" id="ARBA00022763"/>
    </source>
</evidence>
<keyword evidence="8 11" id="KW-0234">DNA repair</keyword>
<comment type="catalytic activity">
    <reaction evidence="9 11">
        <text>ATP + H2O = ADP + phosphate + H(+)</text>
        <dbReference type="Rhea" id="RHEA:13065"/>
        <dbReference type="ChEBI" id="CHEBI:15377"/>
        <dbReference type="ChEBI" id="CHEBI:15378"/>
        <dbReference type="ChEBI" id="CHEBI:30616"/>
        <dbReference type="ChEBI" id="CHEBI:43474"/>
        <dbReference type="ChEBI" id="CHEBI:456216"/>
    </reaction>
</comment>
<dbReference type="GO" id="GO:0005524">
    <property type="term" value="F:ATP binding"/>
    <property type="evidence" value="ECO:0007669"/>
    <property type="project" value="UniProtKB-UniRule"/>
</dbReference>
<dbReference type="Gene3D" id="3.40.50.300">
    <property type="entry name" value="P-loop containing nucleotide triphosphate hydrolases"/>
    <property type="match status" value="2"/>
</dbReference>
<keyword evidence="1 11" id="KW-0963">Cytoplasm</keyword>
<evidence type="ECO:0000259" key="13">
    <source>
        <dbReference type="PROSITE" id="PS50893"/>
    </source>
</evidence>
<proteinExistence type="inferred from homology"/>
<keyword evidence="4 11" id="KW-0227">DNA damage</keyword>
<feature type="binding site" evidence="11">
    <location>
        <begin position="352"/>
        <end position="359"/>
    </location>
    <ligand>
        <name>ATP</name>
        <dbReference type="ChEBI" id="CHEBI:30616"/>
        <label>2</label>
    </ligand>
</feature>
<dbReference type="InterPro" id="IPR032781">
    <property type="entry name" value="ABC_tran_Xtn"/>
</dbReference>
<dbReference type="SMART" id="SM00382">
    <property type="entry name" value="AAA"/>
    <property type="match status" value="2"/>
</dbReference>
<dbReference type="CDD" id="cd03221">
    <property type="entry name" value="ABCF_EF-3"/>
    <property type="match status" value="2"/>
</dbReference>
<gene>
    <name evidence="11" type="primary">uup</name>
    <name evidence="14" type="ORF">EV699_106117</name>
</gene>
<dbReference type="Pfam" id="PF00005">
    <property type="entry name" value="ABC_tran"/>
    <property type="match status" value="2"/>
</dbReference>
<evidence type="ECO:0000256" key="2">
    <source>
        <dbReference type="ARBA" id="ARBA00022737"/>
    </source>
</evidence>
<dbReference type="Pfam" id="PF16326">
    <property type="entry name" value="ABC_tran_CTD"/>
    <property type="match status" value="1"/>
</dbReference>
<dbReference type="InterPro" id="IPR003439">
    <property type="entry name" value="ABC_transporter-like_ATP-bd"/>
</dbReference>
<evidence type="ECO:0000256" key="1">
    <source>
        <dbReference type="ARBA" id="ARBA00022490"/>
    </source>
</evidence>
<dbReference type="Pfam" id="PF12848">
    <property type="entry name" value="ABC_tran_Xtn"/>
    <property type="match status" value="1"/>
</dbReference>
<dbReference type="GO" id="GO:0005737">
    <property type="term" value="C:cytoplasm"/>
    <property type="evidence" value="ECO:0007669"/>
    <property type="project" value="UniProtKB-SubCell"/>
</dbReference>
<dbReference type="AlphaFoldDB" id="A0A4R2LCE2"/>
<comment type="similarity">
    <text evidence="10 11">Belongs to the ABC transporter superfamily. ABCF family. Uup subfamily.</text>
</comment>
<dbReference type="PROSITE" id="PS50893">
    <property type="entry name" value="ABC_TRANSPORTER_2"/>
    <property type="match status" value="2"/>
</dbReference>
<keyword evidence="15" id="KW-1185">Reference proteome</keyword>
<dbReference type="FunFam" id="3.40.50.300:FF:000011">
    <property type="entry name" value="Putative ABC transporter ATP-binding component"/>
    <property type="match status" value="1"/>
</dbReference>
<dbReference type="InterPro" id="IPR043686">
    <property type="entry name" value="Uup"/>
</dbReference>
<keyword evidence="6 11" id="KW-0067">ATP-binding</keyword>
<dbReference type="SUPFAM" id="SSF52540">
    <property type="entry name" value="P-loop containing nucleoside triphosphate hydrolases"/>
    <property type="match status" value="2"/>
</dbReference>
<evidence type="ECO:0000256" key="6">
    <source>
        <dbReference type="ARBA" id="ARBA00022840"/>
    </source>
</evidence>
<comment type="function">
    <text evidence="11">Probably plays a role in ribosome assembly or function. May be involved in resolution of branched DNA intermediates that result from template switching in postreplication gaps. Binds DNA and has ATPase activity.</text>
</comment>
<dbReference type="InterPro" id="IPR017871">
    <property type="entry name" value="ABC_transporter-like_CS"/>
</dbReference>
<dbReference type="GO" id="GO:0003677">
    <property type="term" value="F:DNA binding"/>
    <property type="evidence" value="ECO:0007669"/>
    <property type="project" value="UniProtKB-UniRule"/>
</dbReference>
<keyword evidence="7 11" id="KW-0238">DNA-binding</keyword>
<dbReference type="OrthoDB" id="9762051at2"/>
<dbReference type="InterPro" id="IPR003593">
    <property type="entry name" value="AAA+_ATPase"/>
</dbReference>
<evidence type="ECO:0000313" key="15">
    <source>
        <dbReference type="Proteomes" id="UP000295765"/>
    </source>
</evidence>
<organism evidence="14 15">
    <name type="scientific">Plasticicumulans lactativorans</name>
    <dbReference type="NCBI Taxonomy" id="1133106"/>
    <lineage>
        <taxon>Bacteria</taxon>
        <taxon>Pseudomonadati</taxon>
        <taxon>Pseudomonadota</taxon>
        <taxon>Gammaproteobacteria</taxon>
        <taxon>Candidatus Competibacteraceae</taxon>
        <taxon>Plasticicumulans</taxon>
    </lineage>
</organism>
<keyword evidence="5 11" id="KW-0378">Hydrolase</keyword>
<evidence type="ECO:0000256" key="9">
    <source>
        <dbReference type="ARBA" id="ARBA00049360"/>
    </source>
</evidence>
<dbReference type="PANTHER" id="PTHR42855">
    <property type="entry name" value="ABC TRANSPORTER ATP-BINDING SUBUNIT"/>
    <property type="match status" value="1"/>
</dbReference>
<evidence type="ECO:0000256" key="10">
    <source>
        <dbReference type="ARBA" id="ARBA00061478"/>
    </source>
</evidence>
<name>A0A4R2LCE2_9GAMM</name>
<evidence type="ECO:0000256" key="5">
    <source>
        <dbReference type="ARBA" id="ARBA00022801"/>
    </source>
</evidence>
<comment type="caution">
    <text evidence="14">The sequence shown here is derived from an EMBL/GenBank/DDBJ whole genome shotgun (WGS) entry which is preliminary data.</text>
</comment>
<evidence type="ECO:0000256" key="8">
    <source>
        <dbReference type="ARBA" id="ARBA00023204"/>
    </source>
</evidence>
<feature type="domain" description="ABC transporter" evidence="13">
    <location>
        <begin position="320"/>
        <end position="538"/>
    </location>
</feature>
<comment type="subcellular location">
    <subcellularLocation>
        <location evidence="11">Cytoplasm</location>
    </subcellularLocation>
    <text evidence="11">Associates with ribosomes.</text>
</comment>
<feature type="region of interest" description="Disordered" evidence="12">
    <location>
        <begin position="537"/>
        <end position="562"/>
    </location>
</feature>
<evidence type="ECO:0000256" key="7">
    <source>
        <dbReference type="ARBA" id="ARBA00023125"/>
    </source>
</evidence>
<accession>A0A4R2LCE2</accession>
<reference evidence="14 15" key="1">
    <citation type="submission" date="2019-03" db="EMBL/GenBank/DDBJ databases">
        <title>Genomic Encyclopedia of Type Strains, Phase IV (KMG-IV): sequencing the most valuable type-strain genomes for metagenomic binning, comparative biology and taxonomic classification.</title>
        <authorList>
            <person name="Goeker M."/>
        </authorList>
    </citation>
    <scope>NUCLEOTIDE SEQUENCE [LARGE SCALE GENOMIC DNA]</scope>
    <source>
        <strain evidence="14 15">DSM 25287</strain>
    </source>
</reference>
<sequence length="636" mass="70652">MPLLSFTDVSIAFGLASLLDHASFQIDAGERVCLIGRNGTGKSTLLKLVDGTQAPDGGEIWRQPGLKIARLEQEMPEAGDCTVFEMVADGLPEIGRLLADYHAVAHAVAHDHSDALLKRMEHLQHELEARDGWSLNQRVEQILSRLSLPADATLGELSGGWRRRVLLGRALVGDPDLLLLDEPTNHLDVEAIQWLEEQLLDFRGGVLFVTHDRALLERLATRILELDRGKLTSWPGDYPNFLEKKAAALEEEARHNALFDKKLAQEEAWIRQGIKARRTRNEGRVRALKALREERRARREVQGRASFSVEEAAASGKLVAEVTDIGYAWEGRPIVRDFSARIMRGDRIGLIGPNGAGKTTLLRLLLGQLTPDRGSVRLGTKLEVAYFDQLRARLDPELSVIDNIAEGREFIEIGGERKHIISYLQDFLFSPERTRTPVRSLSGGERNRLLLARLFSQPANLLVLDEPTNDLDIETLELLEERLMDFGGTLLLVSHDRAFLDNVVTSSFVFEGDGRVREYVGGYSDWLRQRGAPVAPAAKPRVEARPPVPVAAEPAKPKPGKLSYKDARELDALPARIEALEAEQAALSARTADAGFYRQPKAEQNAVLERLNALGDELAAAYARWDQLEALKDGRA</sequence>
<keyword evidence="2 11" id="KW-0677">Repeat</keyword>
<dbReference type="InterPro" id="IPR032524">
    <property type="entry name" value="ABC_tran_C"/>
</dbReference>
<feature type="binding site" evidence="11">
    <location>
        <begin position="36"/>
        <end position="43"/>
    </location>
    <ligand>
        <name>ATP</name>
        <dbReference type="ChEBI" id="CHEBI:30616"/>
        <label>1</label>
    </ligand>
</feature>
<dbReference type="InterPro" id="IPR051309">
    <property type="entry name" value="ABCF_ATPase"/>
</dbReference>
<dbReference type="GO" id="GO:0006281">
    <property type="term" value="P:DNA repair"/>
    <property type="evidence" value="ECO:0007669"/>
    <property type="project" value="UniProtKB-KW"/>
</dbReference>
<keyword evidence="3 11" id="KW-0547">Nucleotide-binding</keyword>
<protein>
    <recommendedName>
        <fullName evidence="11">ATP-binding protein Uup</fullName>
        <ecNumber evidence="11">3.6.1.-</ecNumber>
    </recommendedName>
</protein>
<dbReference type="HAMAP" id="MF_00848">
    <property type="entry name" value="Uup"/>
    <property type="match status" value="1"/>
</dbReference>
<dbReference type="PROSITE" id="PS00211">
    <property type="entry name" value="ABC_TRANSPORTER_1"/>
    <property type="match status" value="2"/>
</dbReference>
<dbReference type="Proteomes" id="UP000295765">
    <property type="component" value="Unassembled WGS sequence"/>
</dbReference>
<dbReference type="GO" id="GO:0016887">
    <property type="term" value="F:ATP hydrolysis activity"/>
    <property type="evidence" value="ECO:0007669"/>
    <property type="project" value="UniProtKB-UniRule"/>
</dbReference>
<evidence type="ECO:0000313" key="14">
    <source>
        <dbReference type="EMBL" id="TCO82022.1"/>
    </source>
</evidence>
<feature type="domain" description="ABC transporter" evidence="13">
    <location>
        <begin position="4"/>
        <end position="253"/>
    </location>
</feature>
<dbReference type="EC" id="3.6.1.-" evidence="11"/>
<dbReference type="GO" id="GO:0043022">
    <property type="term" value="F:ribosome binding"/>
    <property type="evidence" value="ECO:0007669"/>
    <property type="project" value="UniProtKB-UniRule"/>
</dbReference>
<dbReference type="RefSeq" id="WP_132540260.1">
    <property type="nucleotide sequence ID" value="NZ_SLWY01000006.1"/>
</dbReference>
<evidence type="ECO:0000256" key="3">
    <source>
        <dbReference type="ARBA" id="ARBA00022741"/>
    </source>
</evidence>
<dbReference type="InterPro" id="IPR027417">
    <property type="entry name" value="P-loop_NTPase"/>
</dbReference>
<dbReference type="PANTHER" id="PTHR42855:SF1">
    <property type="entry name" value="ABC TRANSPORTER DOMAIN-CONTAINING PROTEIN"/>
    <property type="match status" value="1"/>
</dbReference>
<dbReference type="FunFam" id="3.40.50.300:FF:000309">
    <property type="entry name" value="ABC transporter ATP-binding protein"/>
    <property type="match status" value="1"/>
</dbReference>
<evidence type="ECO:0000256" key="12">
    <source>
        <dbReference type="SAM" id="MobiDB-lite"/>
    </source>
</evidence>